<evidence type="ECO:0000313" key="4">
    <source>
        <dbReference type="Proteomes" id="UP000029665"/>
    </source>
</evidence>
<feature type="transmembrane region" description="Helical" evidence="2">
    <location>
        <begin position="249"/>
        <end position="269"/>
    </location>
</feature>
<sequence>MSDDSSYEQEIVADYPRLLVENYCIIASSGTYPTLFHVPNAVAQRNATRLEALLWFDFALTLTNEYQRIWKRKWTGITRTDDILVFLNYLAFSAFTCLRIYGVWGQDWRPLIFVLPLTLVKPIAGLIEVAHHTSVQAGPPYGCIYIYHVPDSVISTIHNIEGNNHSSRCYPNRADMDQNVRDQKGIHADGDAYSFGDTASTRWFVPLIARAENKAYMNGRAGTAYFLILLLIQVVTIISNRIGSSLTIWLVWPYFDQVLTVIFLSRFMLDLRGLYFAERGGSEDDTSLHMSDVKFQGFASGIVGNLGATLTTTLATDELHSPSTGCGRSETGSCPEVRYQWEWDDDMEAYCNDPFVAGMKTDSAVGERIAMAGLEQQHIIEPSSERDIESEQKPPERNQHNIQVNVDDPPIFPILTSSQQEETREEDSPV</sequence>
<keyword evidence="4" id="KW-1185">Reference proteome</keyword>
<comment type="caution">
    <text evidence="3">The sequence shown here is derived from an EMBL/GenBank/DDBJ whole genome shotgun (WGS) entry which is preliminary data.</text>
</comment>
<dbReference type="AlphaFoldDB" id="A0A060SRF4"/>
<keyword evidence="2" id="KW-0812">Transmembrane</keyword>
<dbReference type="OrthoDB" id="2803865at2759"/>
<dbReference type="OMA" id="LVWPYFD"/>
<feature type="transmembrane region" description="Helical" evidence="2">
    <location>
        <begin position="83"/>
        <end position="102"/>
    </location>
</feature>
<dbReference type="EMBL" id="CCBP010000408">
    <property type="protein sequence ID" value="CDO76736.1"/>
    <property type="molecule type" value="Genomic_DNA"/>
</dbReference>
<evidence type="ECO:0000256" key="2">
    <source>
        <dbReference type="SAM" id="Phobius"/>
    </source>
</evidence>
<keyword evidence="2" id="KW-0472">Membrane</keyword>
<feature type="compositionally biased region" description="Basic and acidic residues" evidence="1">
    <location>
        <begin position="383"/>
        <end position="399"/>
    </location>
</feature>
<feature type="transmembrane region" description="Helical" evidence="2">
    <location>
        <begin position="224"/>
        <end position="243"/>
    </location>
</feature>
<organism evidence="3 4">
    <name type="scientific">Pycnoporus cinnabarinus</name>
    <name type="common">Cinnabar-red polypore</name>
    <name type="synonym">Trametes cinnabarina</name>
    <dbReference type="NCBI Taxonomy" id="5643"/>
    <lineage>
        <taxon>Eukaryota</taxon>
        <taxon>Fungi</taxon>
        <taxon>Dikarya</taxon>
        <taxon>Basidiomycota</taxon>
        <taxon>Agaricomycotina</taxon>
        <taxon>Agaricomycetes</taxon>
        <taxon>Polyporales</taxon>
        <taxon>Polyporaceae</taxon>
        <taxon>Trametes</taxon>
    </lineage>
</organism>
<feature type="region of interest" description="Disordered" evidence="1">
    <location>
        <begin position="382"/>
        <end position="430"/>
    </location>
</feature>
<keyword evidence="2" id="KW-1133">Transmembrane helix</keyword>
<dbReference type="HOGENOM" id="CLU_637999_0_0_1"/>
<protein>
    <submittedName>
        <fullName evidence="3">Uncharacterized protein</fullName>
    </submittedName>
</protein>
<name>A0A060SRF4_PYCCI</name>
<evidence type="ECO:0000256" key="1">
    <source>
        <dbReference type="SAM" id="MobiDB-lite"/>
    </source>
</evidence>
<proteinExistence type="predicted"/>
<gene>
    <name evidence="3" type="ORF">BN946_scf184813.g6</name>
</gene>
<evidence type="ECO:0000313" key="3">
    <source>
        <dbReference type="EMBL" id="CDO76736.1"/>
    </source>
</evidence>
<reference evidence="3" key="1">
    <citation type="submission" date="2014-01" db="EMBL/GenBank/DDBJ databases">
        <title>The genome of the white-rot fungus Pycnoporus cinnabarinus: a basidiomycete model with a versatile arsenal for lignocellulosic biomass breakdown.</title>
        <authorList>
            <person name="Levasseur A."/>
            <person name="Lomascolo A."/>
            <person name="Ruiz-Duenas F.J."/>
            <person name="Uzan E."/>
            <person name="Piumi F."/>
            <person name="Kues U."/>
            <person name="Ram A.F.J."/>
            <person name="Murat C."/>
            <person name="Haon M."/>
            <person name="Benoit I."/>
            <person name="Arfi Y."/>
            <person name="Chevret D."/>
            <person name="Drula E."/>
            <person name="Kwon M.J."/>
            <person name="Gouret P."/>
            <person name="Lesage-Meessen L."/>
            <person name="Lombard V."/>
            <person name="Mariette J."/>
            <person name="Noirot C."/>
            <person name="Park J."/>
            <person name="Patyshakuliyeva A."/>
            <person name="Wieneger R.A.B."/>
            <person name="Wosten H.A.B."/>
            <person name="Martin F."/>
            <person name="Coutinho P.M."/>
            <person name="de Vries R."/>
            <person name="Martinez A.T."/>
            <person name="Klopp C."/>
            <person name="Pontarotti P."/>
            <person name="Henrissat B."/>
            <person name="Record E."/>
        </authorList>
    </citation>
    <scope>NUCLEOTIDE SEQUENCE [LARGE SCALE GENOMIC DNA]</scope>
    <source>
        <strain evidence="3">BRFM137</strain>
    </source>
</reference>
<accession>A0A060SRF4</accession>
<dbReference type="Proteomes" id="UP000029665">
    <property type="component" value="Unassembled WGS sequence"/>
</dbReference>